<dbReference type="Gene3D" id="3.90.76.10">
    <property type="entry name" value="Dipeptide-binding Protein, Domain 1"/>
    <property type="match status" value="1"/>
</dbReference>
<keyword evidence="3" id="KW-0813">Transport</keyword>
<name>A0A839EJH0_9HYPH</name>
<evidence type="ECO:0000313" key="7">
    <source>
        <dbReference type="Proteomes" id="UP000549052"/>
    </source>
</evidence>
<dbReference type="InterPro" id="IPR030678">
    <property type="entry name" value="Peptide/Ni-bd"/>
</dbReference>
<comment type="similarity">
    <text evidence="2">Belongs to the bacterial solute-binding protein 5 family.</text>
</comment>
<keyword evidence="7" id="KW-1185">Reference proteome</keyword>
<dbReference type="Pfam" id="PF00496">
    <property type="entry name" value="SBP_bac_5"/>
    <property type="match status" value="1"/>
</dbReference>
<dbReference type="GO" id="GO:1904680">
    <property type="term" value="F:peptide transmembrane transporter activity"/>
    <property type="evidence" value="ECO:0007669"/>
    <property type="project" value="TreeGrafter"/>
</dbReference>
<proteinExistence type="inferred from homology"/>
<dbReference type="RefSeq" id="WP_182549678.1">
    <property type="nucleotide sequence ID" value="NZ_JACGXN010000003.1"/>
</dbReference>
<comment type="caution">
    <text evidence="6">The sequence shown here is derived from an EMBL/GenBank/DDBJ whole genome shotgun (WGS) entry which is preliminary data.</text>
</comment>
<dbReference type="InterPro" id="IPR039424">
    <property type="entry name" value="SBP_5"/>
</dbReference>
<evidence type="ECO:0000256" key="2">
    <source>
        <dbReference type="ARBA" id="ARBA00005695"/>
    </source>
</evidence>
<evidence type="ECO:0000313" key="6">
    <source>
        <dbReference type="EMBL" id="MBA8879002.1"/>
    </source>
</evidence>
<dbReference type="AlphaFoldDB" id="A0A839EJH0"/>
<organism evidence="6 7">
    <name type="scientific">Phyllobacterium myrsinacearum</name>
    <dbReference type="NCBI Taxonomy" id="28101"/>
    <lineage>
        <taxon>Bacteria</taxon>
        <taxon>Pseudomonadati</taxon>
        <taxon>Pseudomonadota</taxon>
        <taxon>Alphaproteobacteria</taxon>
        <taxon>Hyphomicrobiales</taxon>
        <taxon>Phyllobacteriaceae</taxon>
        <taxon>Phyllobacterium</taxon>
    </lineage>
</organism>
<protein>
    <submittedName>
        <fullName evidence="6">Oligopeptide transport system substrate-binding protein</fullName>
    </submittedName>
</protein>
<dbReference type="GO" id="GO:0043190">
    <property type="term" value="C:ATP-binding cassette (ABC) transporter complex"/>
    <property type="evidence" value="ECO:0007669"/>
    <property type="project" value="InterPro"/>
</dbReference>
<dbReference type="PANTHER" id="PTHR30290">
    <property type="entry name" value="PERIPLASMIC BINDING COMPONENT OF ABC TRANSPORTER"/>
    <property type="match status" value="1"/>
</dbReference>
<dbReference type="EMBL" id="JACGXN010000003">
    <property type="protein sequence ID" value="MBA8879002.1"/>
    <property type="molecule type" value="Genomic_DNA"/>
</dbReference>
<dbReference type="Gene3D" id="3.40.190.10">
    <property type="entry name" value="Periplasmic binding protein-like II"/>
    <property type="match status" value="1"/>
</dbReference>
<sequence>MISFLHNAIAGSTQKNRSISLASAGFSVLIMGTFLNPALAAGTINRDLSLELRTLDVQKFHLLAEEDLGHDLFEGLMTRDKDGILKPGVAKEWKASDDGKTYTFTLNDTKWSNGDPLTAKDFVFAFRRILEPSLGAEYATLLYPIANAKSYNKGETKDASAIGVKAVDDHTLEITLASPTPYFPDLMANTAAFPLHAASVEKLGSGYASPGKMISNGAFMLESSEPHGKIVLKKNPEFSDASAVSLDSVIYNQILDGGTAVRLFRAGELDITPGSKSDGNALAVKEMPDSVRVEVIMGTEYYDFGLNGDKVKDPDVRRAINMAIDRAALTEDILGTNEVNAYGLVPPGIDGYKAPQMDFSDKPLMQRVEEAQKLMQKAGFGPDKHLKLDVSFNSSDLHQRTAVALSDMLKDVWIDLSPVNRDGSAYWEWLGSAKGKFDLARDSWIANFPDPVNFLNLYYAGKDGSTTGYSNAEYDKTLDAAALELDKTKRFALLADAEKMLLTDGAIVPLYYYNSIRLVNPKITGWNKNGFALHPSRYLAVDR</sequence>
<gene>
    <name evidence="6" type="ORF">FHW16_002720</name>
</gene>
<dbReference type="CDD" id="cd08504">
    <property type="entry name" value="PBP2_OppA"/>
    <property type="match status" value="1"/>
</dbReference>
<evidence type="ECO:0000256" key="4">
    <source>
        <dbReference type="ARBA" id="ARBA00022729"/>
    </source>
</evidence>
<accession>A0A839EJH0</accession>
<evidence type="ECO:0000259" key="5">
    <source>
        <dbReference type="Pfam" id="PF00496"/>
    </source>
</evidence>
<dbReference type="Gene3D" id="3.10.105.10">
    <property type="entry name" value="Dipeptide-binding Protein, Domain 3"/>
    <property type="match status" value="1"/>
</dbReference>
<evidence type="ECO:0000256" key="1">
    <source>
        <dbReference type="ARBA" id="ARBA00004418"/>
    </source>
</evidence>
<dbReference type="FunFam" id="3.90.76.10:FF:000001">
    <property type="entry name" value="Oligopeptide ABC transporter substrate-binding protein"/>
    <property type="match status" value="1"/>
</dbReference>
<dbReference type="PIRSF" id="PIRSF002741">
    <property type="entry name" value="MppA"/>
    <property type="match status" value="1"/>
</dbReference>
<feature type="domain" description="Solute-binding protein family 5" evidence="5">
    <location>
        <begin position="85"/>
        <end position="464"/>
    </location>
</feature>
<dbReference type="InterPro" id="IPR000914">
    <property type="entry name" value="SBP_5_dom"/>
</dbReference>
<dbReference type="SUPFAM" id="SSF53850">
    <property type="entry name" value="Periplasmic binding protein-like II"/>
    <property type="match status" value="1"/>
</dbReference>
<dbReference type="Proteomes" id="UP000549052">
    <property type="component" value="Unassembled WGS sequence"/>
</dbReference>
<reference evidence="6 7" key="1">
    <citation type="submission" date="2020-07" db="EMBL/GenBank/DDBJ databases">
        <title>Genomic Encyclopedia of Type Strains, Phase IV (KMG-V): Genome sequencing to study the core and pangenomes of soil and plant-associated prokaryotes.</title>
        <authorList>
            <person name="Whitman W."/>
        </authorList>
    </citation>
    <scope>NUCLEOTIDE SEQUENCE [LARGE SCALE GENOMIC DNA]</scope>
    <source>
        <strain evidence="6 7">AN3</strain>
    </source>
</reference>
<dbReference type="PANTHER" id="PTHR30290:SF10">
    <property type="entry name" value="PERIPLASMIC OLIGOPEPTIDE-BINDING PROTEIN-RELATED"/>
    <property type="match status" value="1"/>
</dbReference>
<comment type="subcellular location">
    <subcellularLocation>
        <location evidence="1">Periplasm</location>
    </subcellularLocation>
</comment>
<dbReference type="GO" id="GO:0030288">
    <property type="term" value="C:outer membrane-bounded periplasmic space"/>
    <property type="evidence" value="ECO:0007669"/>
    <property type="project" value="UniProtKB-ARBA"/>
</dbReference>
<dbReference type="GO" id="GO:0015833">
    <property type="term" value="P:peptide transport"/>
    <property type="evidence" value="ECO:0007669"/>
    <property type="project" value="TreeGrafter"/>
</dbReference>
<evidence type="ECO:0000256" key="3">
    <source>
        <dbReference type="ARBA" id="ARBA00022448"/>
    </source>
</evidence>
<keyword evidence="4" id="KW-0732">Signal</keyword>